<dbReference type="Proteomes" id="UP001165960">
    <property type="component" value="Unassembled WGS sequence"/>
</dbReference>
<protein>
    <submittedName>
        <fullName evidence="1">Uncharacterized protein</fullName>
    </submittedName>
</protein>
<keyword evidence="2" id="KW-1185">Reference proteome</keyword>
<gene>
    <name evidence="1" type="ORF">DSO57_1021141</name>
</gene>
<reference evidence="1" key="1">
    <citation type="submission" date="2022-04" db="EMBL/GenBank/DDBJ databases">
        <title>Genome of the entomopathogenic fungus Entomophthora muscae.</title>
        <authorList>
            <person name="Elya C."/>
            <person name="Lovett B.R."/>
            <person name="Lee E."/>
            <person name="Macias A.M."/>
            <person name="Hajek A.E."/>
            <person name="De Bivort B.L."/>
            <person name="Kasson M.T."/>
            <person name="De Fine Licht H.H."/>
            <person name="Stajich J.E."/>
        </authorList>
    </citation>
    <scope>NUCLEOTIDE SEQUENCE</scope>
    <source>
        <strain evidence="1">Berkeley</strain>
    </source>
</reference>
<name>A0ACC2RUM1_9FUNG</name>
<proteinExistence type="predicted"/>
<evidence type="ECO:0000313" key="2">
    <source>
        <dbReference type="Proteomes" id="UP001165960"/>
    </source>
</evidence>
<evidence type="ECO:0000313" key="1">
    <source>
        <dbReference type="EMBL" id="KAJ9053747.1"/>
    </source>
</evidence>
<organism evidence="1 2">
    <name type="scientific">Entomophthora muscae</name>
    <dbReference type="NCBI Taxonomy" id="34485"/>
    <lineage>
        <taxon>Eukaryota</taxon>
        <taxon>Fungi</taxon>
        <taxon>Fungi incertae sedis</taxon>
        <taxon>Zoopagomycota</taxon>
        <taxon>Entomophthoromycotina</taxon>
        <taxon>Entomophthoromycetes</taxon>
        <taxon>Entomophthorales</taxon>
        <taxon>Entomophthoraceae</taxon>
        <taxon>Entomophthora</taxon>
    </lineage>
</organism>
<accession>A0ACC2RUM1</accession>
<sequence length="403" mass="45355">MENKLRTIRQQSETVRDLADGLVTAIDDITEEYACLLNEVQRLRNFKQKMAKAISISLNDFMVSDEFDDFKLGDDILPPASGIKRSASVVNEKPQSPKQTAIKALPSTKIASTKPTLNQTMVRALNRVKRLKTLPNVSFRVLPISHKISAATKGKLDVVMATEERCSNFTEAASLLFTEKIQYKSVCSLLIESASTHLTVSPDELETLKSNKLVQAFNSWSGPKGNIDMVSELVAFVFRAWQDNHWYEFVEDITKCGARTRFLRFKFYGNLLVRDATEDNENPDRLLPLNLYLTGLSAMDQLGEHKGPKHQAHHAIEAAEELFKELLNDQALSKLLGFWSIAMVALFGRSLCPARMANAEWPSKTIPLFQATELTQEVQDSVVFAIQYLIAVRKGLVKGNRYR</sequence>
<comment type="caution">
    <text evidence="1">The sequence shown here is derived from an EMBL/GenBank/DDBJ whole genome shotgun (WGS) entry which is preliminary data.</text>
</comment>
<dbReference type="EMBL" id="QTSX02006491">
    <property type="protein sequence ID" value="KAJ9053747.1"/>
    <property type="molecule type" value="Genomic_DNA"/>
</dbReference>